<evidence type="ECO:0000256" key="1">
    <source>
        <dbReference type="SAM" id="Phobius"/>
    </source>
</evidence>
<keyword evidence="3" id="KW-1185">Reference proteome</keyword>
<evidence type="ECO:0000313" key="2">
    <source>
        <dbReference type="EMBL" id="GMH31793.1"/>
    </source>
</evidence>
<protein>
    <submittedName>
        <fullName evidence="2">Uncharacterized protein</fullName>
    </submittedName>
</protein>
<keyword evidence="1" id="KW-0472">Membrane</keyword>
<dbReference type="AlphaFoldDB" id="A0AAD3TMN3"/>
<organism evidence="2 3">
    <name type="scientific">Nepenthes gracilis</name>
    <name type="common">Slender pitcher plant</name>
    <dbReference type="NCBI Taxonomy" id="150966"/>
    <lineage>
        <taxon>Eukaryota</taxon>
        <taxon>Viridiplantae</taxon>
        <taxon>Streptophyta</taxon>
        <taxon>Embryophyta</taxon>
        <taxon>Tracheophyta</taxon>
        <taxon>Spermatophyta</taxon>
        <taxon>Magnoliopsida</taxon>
        <taxon>eudicotyledons</taxon>
        <taxon>Gunneridae</taxon>
        <taxon>Pentapetalae</taxon>
        <taxon>Caryophyllales</taxon>
        <taxon>Nepenthaceae</taxon>
        <taxon>Nepenthes</taxon>
    </lineage>
</organism>
<accession>A0AAD3TMN3</accession>
<sequence length="169" mass="17791">MPKDSFPVAEEIKPASPVLEVPVGTLDSLSDRVGLKSEYHSSSLAMDCGCEQSVTVDNNLRILKELVPQRVLSGGSQGPKVDSSLMRSDCSVEGHILTVPGFGAGSLLASSTYGGSNVEEEPLNAVASTAVILLTCSGVVYCYLMLNLTGVLRPIFVMTYTWANACCGT</sequence>
<keyword evidence="1" id="KW-0812">Transmembrane</keyword>
<dbReference type="EMBL" id="BSYO01000041">
    <property type="protein sequence ID" value="GMH31793.1"/>
    <property type="molecule type" value="Genomic_DNA"/>
</dbReference>
<gene>
    <name evidence="2" type="ORF">Nepgr_033637</name>
</gene>
<keyword evidence="1" id="KW-1133">Transmembrane helix</keyword>
<evidence type="ECO:0000313" key="3">
    <source>
        <dbReference type="Proteomes" id="UP001279734"/>
    </source>
</evidence>
<proteinExistence type="predicted"/>
<comment type="caution">
    <text evidence="2">The sequence shown here is derived from an EMBL/GenBank/DDBJ whole genome shotgun (WGS) entry which is preliminary data.</text>
</comment>
<dbReference type="Proteomes" id="UP001279734">
    <property type="component" value="Unassembled WGS sequence"/>
</dbReference>
<reference evidence="2" key="1">
    <citation type="submission" date="2023-05" db="EMBL/GenBank/DDBJ databases">
        <title>Nepenthes gracilis genome sequencing.</title>
        <authorList>
            <person name="Fukushima K."/>
        </authorList>
    </citation>
    <scope>NUCLEOTIDE SEQUENCE</scope>
    <source>
        <strain evidence="2">SING2019-196</strain>
    </source>
</reference>
<feature type="transmembrane region" description="Helical" evidence="1">
    <location>
        <begin position="125"/>
        <end position="146"/>
    </location>
</feature>
<name>A0AAD3TMN3_NEPGR</name>